<evidence type="ECO:0000256" key="1">
    <source>
        <dbReference type="SAM" id="SignalP"/>
    </source>
</evidence>
<organism evidence="2 3">
    <name type="scientific">Alteromonas pelagimontana</name>
    <dbReference type="NCBI Taxonomy" id="1858656"/>
    <lineage>
        <taxon>Bacteria</taxon>
        <taxon>Pseudomonadati</taxon>
        <taxon>Pseudomonadota</taxon>
        <taxon>Gammaproteobacteria</taxon>
        <taxon>Alteromonadales</taxon>
        <taxon>Alteromonadaceae</taxon>
        <taxon>Alteromonas/Salinimonas group</taxon>
        <taxon>Alteromonas</taxon>
    </lineage>
</organism>
<feature type="signal peptide" evidence="1">
    <location>
        <begin position="1"/>
        <end position="18"/>
    </location>
</feature>
<dbReference type="Proteomes" id="UP000219285">
    <property type="component" value="Chromosome"/>
</dbReference>
<gene>
    <name evidence="2" type="ORF">CA267_018745</name>
</gene>
<reference evidence="2 3" key="2">
    <citation type="submission" date="2020-04" db="EMBL/GenBank/DDBJ databases">
        <title>Complete genome sequence of Alteromonas pelagimontana 5.12T.</title>
        <authorList>
            <person name="Sinha R.K."/>
            <person name="Krishnan K.P."/>
            <person name="Kurian J.P."/>
        </authorList>
    </citation>
    <scope>NUCLEOTIDE SEQUENCE [LARGE SCALE GENOMIC DNA]</scope>
    <source>
        <strain evidence="2 3">5.12</strain>
    </source>
</reference>
<dbReference type="RefSeq" id="WP_075609377.1">
    <property type="nucleotide sequence ID" value="NZ_CP052766.1"/>
</dbReference>
<accession>A0A6M4MHU2</accession>
<name>A0A6M4MHU2_9ALTE</name>
<dbReference type="EMBL" id="CP052766">
    <property type="protein sequence ID" value="QJR82643.1"/>
    <property type="molecule type" value="Genomic_DNA"/>
</dbReference>
<reference evidence="3" key="1">
    <citation type="submission" date="2014-12" db="EMBL/GenBank/DDBJ databases">
        <title>Complete genome sequence of a multi-drug resistant Klebsiella pneumoniae.</title>
        <authorList>
            <person name="Hua X."/>
            <person name="Chen Q."/>
            <person name="Li X."/>
            <person name="Feng Y."/>
            <person name="Ruan Z."/>
            <person name="Yu Y."/>
        </authorList>
    </citation>
    <scope>NUCLEOTIDE SEQUENCE [LARGE SCALE GENOMIC DNA]</scope>
    <source>
        <strain evidence="3">5.12</strain>
    </source>
</reference>
<dbReference type="AlphaFoldDB" id="A0A6M4MHU2"/>
<dbReference type="InterPro" id="IPR010352">
    <property type="entry name" value="DUF945"/>
</dbReference>
<evidence type="ECO:0000313" key="2">
    <source>
        <dbReference type="EMBL" id="QJR82643.1"/>
    </source>
</evidence>
<evidence type="ECO:0000313" key="3">
    <source>
        <dbReference type="Proteomes" id="UP000219285"/>
    </source>
</evidence>
<proteinExistence type="predicted"/>
<dbReference type="OrthoDB" id="6384045at2"/>
<sequence>MNIKSAVLLVTGAAVAFAGATFYTKKTYENTIDHQLAIYKEVPTVKGVTMERTVIEEGFFWVNDEYRISLDPEFFNTMGGTIGSTTSLKFAVNNDCHIFPFYISCDNRFEPSNDKITQEMAQHLQKVPYESNWSLNALTRTIHSSFSVEDAVFEENGADITIHPLHLFSTTDFDLKEVQFELEWEGAMLALPEEKLTWQFSQLATRGEMSRVFGTTFVYSIKTKINNYGFYTPLADIFKGEHLSFSTETVLHNDDTFSVEYALKNALMQTFPPRGPWYSGER</sequence>
<keyword evidence="3" id="KW-1185">Reference proteome</keyword>
<dbReference type="Pfam" id="PF06097">
    <property type="entry name" value="DUF945"/>
    <property type="match status" value="1"/>
</dbReference>
<feature type="chain" id="PRO_5028913513" evidence="1">
    <location>
        <begin position="19"/>
        <end position="282"/>
    </location>
</feature>
<protein>
    <submittedName>
        <fullName evidence="2">DUF945 family protein</fullName>
    </submittedName>
</protein>
<keyword evidence="1" id="KW-0732">Signal</keyword>
<dbReference type="KEGG" id="apel:CA267_018745"/>